<comment type="caution">
    <text evidence="3">The sequence shown here is derived from an EMBL/GenBank/DDBJ whole genome shotgun (WGS) entry which is preliminary data.</text>
</comment>
<dbReference type="Proteomes" id="UP001501803">
    <property type="component" value="Unassembled WGS sequence"/>
</dbReference>
<dbReference type="InterPro" id="IPR018656">
    <property type="entry name" value="DUF2087"/>
</dbReference>
<dbReference type="RefSeq" id="WP_345062039.1">
    <property type="nucleotide sequence ID" value="NZ_BAABCN010000002.1"/>
</dbReference>
<feature type="region of interest" description="Disordered" evidence="1">
    <location>
        <begin position="160"/>
        <end position="189"/>
    </location>
</feature>
<dbReference type="EMBL" id="BAABCN010000002">
    <property type="protein sequence ID" value="GAA3864567.1"/>
    <property type="molecule type" value="Genomic_DNA"/>
</dbReference>
<evidence type="ECO:0000313" key="4">
    <source>
        <dbReference type="Proteomes" id="UP001501803"/>
    </source>
</evidence>
<organism evidence="3 4">
    <name type="scientific">Leifsonia kafniensis</name>
    <dbReference type="NCBI Taxonomy" id="475957"/>
    <lineage>
        <taxon>Bacteria</taxon>
        <taxon>Bacillati</taxon>
        <taxon>Actinomycetota</taxon>
        <taxon>Actinomycetes</taxon>
        <taxon>Micrococcales</taxon>
        <taxon>Microbacteriaceae</taxon>
        <taxon>Leifsonia</taxon>
    </lineage>
</organism>
<dbReference type="Pfam" id="PF09860">
    <property type="entry name" value="DUF2087"/>
    <property type="match status" value="1"/>
</dbReference>
<reference evidence="4" key="1">
    <citation type="journal article" date="2019" name="Int. J. Syst. Evol. Microbiol.">
        <title>The Global Catalogue of Microorganisms (GCM) 10K type strain sequencing project: providing services to taxonomists for standard genome sequencing and annotation.</title>
        <authorList>
            <consortium name="The Broad Institute Genomics Platform"/>
            <consortium name="The Broad Institute Genome Sequencing Center for Infectious Disease"/>
            <person name="Wu L."/>
            <person name="Ma J."/>
        </authorList>
    </citation>
    <scope>NUCLEOTIDE SEQUENCE [LARGE SCALE GENOMIC DNA]</scope>
    <source>
        <strain evidence="4">JCM 17021</strain>
    </source>
</reference>
<accession>A0ABP7K666</accession>
<proteinExistence type="predicted"/>
<protein>
    <recommendedName>
        <fullName evidence="2">DUF2087 domain-containing protein</fullName>
    </recommendedName>
</protein>
<feature type="compositionally biased region" description="Low complexity" evidence="1">
    <location>
        <begin position="160"/>
        <end position="180"/>
    </location>
</feature>
<feature type="domain" description="DUF2087" evidence="2">
    <location>
        <begin position="93"/>
        <end position="160"/>
    </location>
</feature>
<sequence length="189" mass="20348">MTLAWRNVIAMLVNPELRRAYAEVVLAEAVAKPLTDVQRGKALAKLERAGFIARSDDGTLTAPSESLTALLAEAPVRPVREGPQRFLTAEGQIDRYPANGEERRVFLAWIANETFTEGEILTEPAVNERLSVYGPDVAVLRRSLVDHGLLERTRSGSSYALAAQPGASAASEAPAASAPSTESDRHAEL</sequence>
<keyword evidence="4" id="KW-1185">Reference proteome</keyword>
<name>A0ABP7K666_9MICO</name>
<gene>
    <name evidence="3" type="ORF">GCM10022381_05530</name>
</gene>
<evidence type="ECO:0000256" key="1">
    <source>
        <dbReference type="SAM" id="MobiDB-lite"/>
    </source>
</evidence>
<evidence type="ECO:0000259" key="2">
    <source>
        <dbReference type="Pfam" id="PF09860"/>
    </source>
</evidence>
<evidence type="ECO:0000313" key="3">
    <source>
        <dbReference type="EMBL" id="GAA3864567.1"/>
    </source>
</evidence>